<evidence type="ECO:0000256" key="1">
    <source>
        <dbReference type="SAM" id="SignalP"/>
    </source>
</evidence>
<name>A0A2Z4Y557_SUMC1</name>
<dbReference type="SUPFAM" id="SSF49344">
    <property type="entry name" value="CBD9-like"/>
    <property type="match status" value="1"/>
</dbReference>
<accession>A0A2Z4Y557</accession>
<proteinExistence type="predicted"/>
<feature type="chain" id="PRO_5016322267" evidence="1">
    <location>
        <begin position="20"/>
        <end position="230"/>
    </location>
</feature>
<dbReference type="EMBL" id="CP030759">
    <property type="protein sequence ID" value="AXA35852.1"/>
    <property type="molecule type" value="Genomic_DNA"/>
</dbReference>
<dbReference type="Proteomes" id="UP000262583">
    <property type="component" value="Chromosome"/>
</dbReference>
<evidence type="ECO:0000313" key="2">
    <source>
        <dbReference type="EMBL" id="AXA35852.1"/>
    </source>
</evidence>
<keyword evidence="1" id="KW-0732">Signal</keyword>
<sequence>MKRLLSVIAISAVSAGIYAGTPTIDGTFDGVSVWGPAVATNSNPGFSGAGATATDLYVTDDASYVYFGAQISGLAGWMSFGFAIDSQSGGGNTQETWGRQINFSFPTNSVGDAPDVVIRGNCNNSWIEQHTWNGSAWQGFGTNIGTSEANSNPSTGWIECRVAKSVLNMRASKQGQVEFYLTGDQNAHGLFTSVPYDTPCAEWNPSSPQVLSNPSGPVNLPVALSAFTLE</sequence>
<gene>
    <name evidence="2" type="ORF">BRCON_1075</name>
</gene>
<organism evidence="2 3">
    <name type="scientific">Sumerlaea chitinivorans</name>
    <dbReference type="NCBI Taxonomy" id="2250252"/>
    <lineage>
        <taxon>Bacteria</taxon>
        <taxon>Candidatus Sumerlaeota</taxon>
        <taxon>Candidatus Sumerlaeia</taxon>
        <taxon>Candidatus Sumerlaeales</taxon>
        <taxon>Candidatus Sumerlaeaceae</taxon>
        <taxon>Candidatus Sumerlaea</taxon>
    </lineage>
</organism>
<evidence type="ECO:0000313" key="3">
    <source>
        <dbReference type="Proteomes" id="UP000262583"/>
    </source>
</evidence>
<reference evidence="2 3" key="1">
    <citation type="submission" date="2018-05" db="EMBL/GenBank/DDBJ databases">
        <title>A metagenomic window into the 2 km-deep terrestrial subsurface aquifer revealed taxonomically and functionally diverse microbial community comprising novel uncultured bacterial lineages.</title>
        <authorList>
            <person name="Kadnikov V.V."/>
            <person name="Mardanov A.V."/>
            <person name="Beletsky A.V."/>
            <person name="Banks D."/>
            <person name="Pimenov N.V."/>
            <person name="Frank Y.A."/>
            <person name="Karnachuk O.V."/>
            <person name="Ravin N.V."/>
        </authorList>
    </citation>
    <scope>NUCLEOTIDE SEQUENCE [LARGE SCALE GENOMIC DNA]</scope>
    <source>
        <strain evidence="2">BY</strain>
    </source>
</reference>
<dbReference type="KEGG" id="schv:BRCON_1075"/>
<feature type="signal peptide" evidence="1">
    <location>
        <begin position="1"/>
        <end position="19"/>
    </location>
</feature>
<dbReference type="AlphaFoldDB" id="A0A2Z4Y557"/>
<protein>
    <submittedName>
        <fullName evidence="2">Uncharacterized protein</fullName>
    </submittedName>
</protein>